<evidence type="ECO:0000256" key="1">
    <source>
        <dbReference type="ARBA" id="ARBA00023002"/>
    </source>
</evidence>
<dbReference type="Pfam" id="PF19112">
    <property type="entry name" value="VanA_C"/>
    <property type="match status" value="1"/>
</dbReference>
<sequence length="151" mass="16854">MGAPEAADPSLIPDFPWPDLVGWTAIFGYLKVEANYRLLSDNLLDRSHETYVHEGTIGNAVRQTIADYPPKVTQEGNQVSAHREMNGIHPPPLFSLALGSDKPINRWQTAIWLSPCYNQTYAGVDQVDEDPSAARESRILHLLTPETERTT</sequence>
<dbReference type="Gene3D" id="3.90.380.10">
    <property type="entry name" value="Naphthalene 1,2-dioxygenase Alpha Subunit, Chain A, domain 1"/>
    <property type="match status" value="1"/>
</dbReference>
<evidence type="ECO:0000259" key="2">
    <source>
        <dbReference type="Pfam" id="PF19112"/>
    </source>
</evidence>
<comment type="caution">
    <text evidence="3">The sequence shown here is derived from an EMBL/GenBank/DDBJ whole genome shotgun (WGS) entry which is preliminary data.</text>
</comment>
<dbReference type="Proteomes" id="UP000294200">
    <property type="component" value="Unassembled WGS sequence"/>
</dbReference>
<dbReference type="SUPFAM" id="SSF55961">
    <property type="entry name" value="Bet v1-like"/>
    <property type="match status" value="1"/>
</dbReference>
<dbReference type="AlphaFoldDB" id="A0A4R0WMN8"/>
<feature type="non-terminal residue" evidence="3">
    <location>
        <position position="151"/>
    </location>
</feature>
<dbReference type="InterPro" id="IPR044043">
    <property type="entry name" value="VanA_C_cat"/>
</dbReference>
<proteinExistence type="predicted"/>
<organism evidence="3 4">
    <name type="scientific">Paraburkholderia steynii</name>
    <dbReference type="NCBI Taxonomy" id="1245441"/>
    <lineage>
        <taxon>Bacteria</taxon>
        <taxon>Pseudomonadati</taxon>
        <taxon>Pseudomonadota</taxon>
        <taxon>Betaproteobacteria</taxon>
        <taxon>Burkholderiales</taxon>
        <taxon>Burkholderiaceae</taxon>
        <taxon>Paraburkholderia</taxon>
    </lineage>
</organism>
<gene>
    <name evidence="3" type="ORF">BZM27_55230</name>
</gene>
<name>A0A4R0WMN8_9BURK</name>
<feature type="domain" description="Vanillate O-demethylase oxygenase-like C-terminal catalytic" evidence="2">
    <location>
        <begin position="32"/>
        <end position="151"/>
    </location>
</feature>
<dbReference type="EMBL" id="MWML01001163">
    <property type="protein sequence ID" value="TCF98145.1"/>
    <property type="molecule type" value="Genomic_DNA"/>
</dbReference>
<reference evidence="3 4" key="1">
    <citation type="submission" date="2017-02" db="EMBL/GenBank/DDBJ databases">
        <title>Paraburkholderia sophoroidis sp. nov. and Paraburkholderia steynii sp. nov. rhizobial symbionts of the fynbos legume Hypocalyptus sophoroides.</title>
        <authorList>
            <person name="Steenkamp E.T."/>
            <person name="Beukes C.W."/>
            <person name="Van Zyl E."/>
            <person name="Avontuur J."/>
            <person name="Chan W.Y."/>
            <person name="Hassen A."/>
            <person name="Palmer M."/>
            <person name="Mthombeni L."/>
            <person name="Phalane F."/>
            <person name="Sereme K."/>
            <person name="Venter S.N."/>
        </authorList>
    </citation>
    <scope>NUCLEOTIDE SEQUENCE [LARGE SCALE GENOMIC DNA]</scope>
    <source>
        <strain evidence="3 4">HC1.1ba</strain>
    </source>
</reference>
<feature type="non-terminal residue" evidence="3">
    <location>
        <position position="1"/>
    </location>
</feature>
<accession>A0A4R0WMN8</accession>
<keyword evidence="1" id="KW-0560">Oxidoreductase</keyword>
<keyword evidence="4" id="KW-1185">Reference proteome</keyword>
<protein>
    <recommendedName>
        <fullName evidence="2">Vanillate O-demethylase oxygenase-like C-terminal catalytic domain-containing protein</fullName>
    </recommendedName>
</protein>
<evidence type="ECO:0000313" key="3">
    <source>
        <dbReference type="EMBL" id="TCF98145.1"/>
    </source>
</evidence>
<evidence type="ECO:0000313" key="4">
    <source>
        <dbReference type="Proteomes" id="UP000294200"/>
    </source>
</evidence>
<dbReference type="GO" id="GO:0016491">
    <property type="term" value="F:oxidoreductase activity"/>
    <property type="evidence" value="ECO:0007669"/>
    <property type="project" value="UniProtKB-KW"/>
</dbReference>